<dbReference type="Proteomes" id="UP001158576">
    <property type="component" value="Chromosome PAR"/>
</dbReference>
<dbReference type="EMBL" id="OU015568">
    <property type="protein sequence ID" value="CAG5077785.1"/>
    <property type="molecule type" value="Genomic_DNA"/>
</dbReference>
<sequence length="90" mass="10960">MKITVFFSLFLAITAFDYREFYKKYHQEPSQLERARSISDLEDEDLERYTRDCMVFKTRSYDCTLFRTLFRDLISEHKNHPLLMSVKYAV</sequence>
<accession>A0ABN7RN37</accession>
<feature type="signal peptide" evidence="1">
    <location>
        <begin position="1"/>
        <end position="15"/>
    </location>
</feature>
<keyword evidence="1" id="KW-0732">Signal</keyword>
<feature type="chain" id="PRO_5046728346" evidence="1">
    <location>
        <begin position="16"/>
        <end position="90"/>
    </location>
</feature>
<evidence type="ECO:0000313" key="2">
    <source>
        <dbReference type="EMBL" id="CAG5077785.1"/>
    </source>
</evidence>
<proteinExistence type="predicted"/>
<reference evidence="2 3" key="1">
    <citation type="submission" date="2021-04" db="EMBL/GenBank/DDBJ databases">
        <authorList>
            <person name="Bliznina A."/>
        </authorList>
    </citation>
    <scope>NUCLEOTIDE SEQUENCE [LARGE SCALE GENOMIC DNA]</scope>
</reference>
<evidence type="ECO:0000256" key="1">
    <source>
        <dbReference type="SAM" id="SignalP"/>
    </source>
</evidence>
<protein>
    <submittedName>
        <fullName evidence="2">Oidioi.mRNA.OKI2018_I69.PAR.g8811.t1.cds</fullName>
    </submittedName>
</protein>
<evidence type="ECO:0000313" key="3">
    <source>
        <dbReference type="Proteomes" id="UP001158576"/>
    </source>
</evidence>
<keyword evidence="3" id="KW-1185">Reference proteome</keyword>
<gene>
    <name evidence="2" type="ORF">OKIOD_LOCUS369</name>
</gene>
<organism evidence="2 3">
    <name type="scientific">Oikopleura dioica</name>
    <name type="common">Tunicate</name>
    <dbReference type="NCBI Taxonomy" id="34765"/>
    <lineage>
        <taxon>Eukaryota</taxon>
        <taxon>Metazoa</taxon>
        <taxon>Chordata</taxon>
        <taxon>Tunicata</taxon>
        <taxon>Appendicularia</taxon>
        <taxon>Copelata</taxon>
        <taxon>Oikopleuridae</taxon>
        <taxon>Oikopleura</taxon>
    </lineage>
</organism>
<name>A0ABN7RN37_OIKDI</name>